<sequence length="83" mass="9316">MPRFYIDTDDGVFPVRDDVGHEFASVEAARNMAQRALPDMARQKLPDGERRTFTASIRDENGTVLYVATLSLVGEWMVPRSTA</sequence>
<dbReference type="RefSeq" id="WP_150967110.1">
    <property type="nucleotide sequence ID" value="NZ_VZZJ01000057.1"/>
</dbReference>
<comment type="caution">
    <text evidence="2">The sequence shown here is derived from an EMBL/GenBank/DDBJ whole genome shotgun (WGS) entry which is preliminary data.</text>
</comment>
<gene>
    <name evidence="2" type="ORF">F6X51_27085</name>
</gene>
<keyword evidence="3" id="KW-1185">Reference proteome</keyword>
<dbReference type="Pfam" id="PF21834">
    <property type="entry name" value="DUF6894"/>
    <property type="match status" value="1"/>
</dbReference>
<evidence type="ECO:0000259" key="1">
    <source>
        <dbReference type="Pfam" id="PF21834"/>
    </source>
</evidence>
<accession>A0A6N6MD92</accession>
<name>A0A6N6MD92_9HYPH</name>
<protein>
    <recommendedName>
        <fullName evidence="1">DUF6894 domain-containing protein</fullName>
    </recommendedName>
</protein>
<proteinExistence type="predicted"/>
<dbReference type="InterPro" id="IPR054189">
    <property type="entry name" value="DUF6894"/>
</dbReference>
<dbReference type="Proteomes" id="UP000441523">
    <property type="component" value="Unassembled WGS sequence"/>
</dbReference>
<evidence type="ECO:0000313" key="2">
    <source>
        <dbReference type="EMBL" id="KAB1068177.1"/>
    </source>
</evidence>
<dbReference type="EMBL" id="VZZJ01000057">
    <property type="protein sequence ID" value="KAB1068177.1"/>
    <property type="molecule type" value="Genomic_DNA"/>
</dbReference>
<organism evidence="2 3">
    <name type="scientific">Methylobacterium planeticum</name>
    <dbReference type="NCBI Taxonomy" id="2615211"/>
    <lineage>
        <taxon>Bacteria</taxon>
        <taxon>Pseudomonadati</taxon>
        <taxon>Pseudomonadota</taxon>
        <taxon>Alphaproteobacteria</taxon>
        <taxon>Hyphomicrobiales</taxon>
        <taxon>Methylobacteriaceae</taxon>
        <taxon>Methylobacterium</taxon>
    </lineage>
</organism>
<feature type="domain" description="DUF6894" evidence="1">
    <location>
        <begin position="3"/>
        <end position="71"/>
    </location>
</feature>
<reference evidence="2 3" key="1">
    <citation type="submission" date="2019-09" db="EMBL/GenBank/DDBJ databases">
        <title>YIM 132548 draft genome.</title>
        <authorList>
            <person name="Jiang L."/>
        </authorList>
    </citation>
    <scope>NUCLEOTIDE SEQUENCE [LARGE SCALE GENOMIC DNA]</scope>
    <source>
        <strain evidence="2 3">YIM 132548</strain>
    </source>
</reference>
<evidence type="ECO:0000313" key="3">
    <source>
        <dbReference type="Proteomes" id="UP000441523"/>
    </source>
</evidence>
<dbReference type="AlphaFoldDB" id="A0A6N6MD92"/>